<keyword evidence="4" id="KW-0560">Oxidoreductase</keyword>
<evidence type="ECO:0000256" key="1">
    <source>
        <dbReference type="ARBA" id="ARBA00007992"/>
    </source>
</evidence>
<dbReference type="AlphaFoldDB" id="A0A9P5SIC7"/>
<dbReference type="GO" id="GO:0004497">
    <property type="term" value="F:monooxygenase activity"/>
    <property type="evidence" value="ECO:0007669"/>
    <property type="project" value="InterPro"/>
</dbReference>
<comment type="caution">
    <text evidence="6">The sequence shown here is derived from an EMBL/GenBank/DDBJ whole genome shotgun (WGS) entry which is preliminary data.</text>
</comment>
<dbReference type="EMBL" id="JAAAUY010000679">
    <property type="protein sequence ID" value="KAF9327301.1"/>
    <property type="molecule type" value="Genomic_DNA"/>
</dbReference>
<evidence type="ECO:0000313" key="6">
    <source>
        <dbReference type="EMBL" id="KAF9327301.1"/>
    </source>
</evidence>
<dbReference type="PANTHER" id="PTHR47356">
    <property type="entry name" value="FAD-DEPENDENT MONOOXYGENASE ASQG-RELATED"/>
    <property type="match status" value="1"/>
</dbReference>
<keyword evidence="7" id="KW-1185">Reference proteome</keyword>
<evidence type="ECO:0000259" key="5">
    <source>
        <dbReference type="Pfam" id="PF01494"/>
    </source>
</evidence>
<dbReference type="InterPro" id="IPR036188">
    <property type="entry name" value="FAD/NAD-bd_sf"/>
</dbReference>
<dbReference type="Gene3D" id="3.50.50.60">
    <property type="entry name" value="FAD/NAD(P)-binding domain"/>
    <property type="match status" value="1"/>
</dbReference>
<dbReference type="SUPFAM" id="SSF51905">
    <property type="entry name" value="FAD/NAD(P)-binding domain"/>
    <property type="match status" value="1"/>
</dbReference>
<reference evidence="6" key="1">
    <citation type="journal article" date="2020" name="Fungal Divers.">
        <title>Resolving the Mortierellaceae phylogeny through synthesis of multi-gene phylogenetics and phylogenomics.</title>
        <authorList>
            <person name="Vandepol N."/>
            <person name="Liber J."/>
            <person name="Desiro A."/>
            <person name="Na H."/>
            <person name="Kennedy M."/>
            <person name="Barry K."/>
            <person name="Grigoriev I.V."/>
            <person name="Miller A.N."/>
            <person name="O'Donnell K."/>
            <person name="Stajich J.E."/>
            <person name="Bonito G."/>
        </authorList>
    </citation>
    <scope>NUCLEOTIDE SEQUENCE</scope>
    <source>
        <strain evidence="6">NVP1</strain>
    </source>
</reference>
<keyword evidence="3" id="KW-0274">FAD</keyword>
<evidence type="ECO:0000256" key="2">
    <source>
        <dbReference type="ARBA" id="ARBA00022630"/>
    </source>
</evidence>
<dbReference type="PANTHER" id="PTHR47356:SF2">
    <property type="entry name" value="FAD-BINDING DOMAIN-CONTAINING PROTEIN-RELATED"/>
    <property type="match status" value="1"/>
</dbReference>
<protein>
    <recommendedName>
        <fullName evidence="5">FAD-binding domain-containing protein</fullName>
    </recommendedName>
</protein>
<gene>
    <name evidence="6" type="ORF">BG006_009365</name>
</gene>
<comment type="similarity">
    <text evidence="1">Belongs to the paxM FAD-dependent monooxygenase family.</text>
</comment>
<evidence type="ECO:0000313" key="7">
    <source>
        <dbReference type="Proteomes" id="UP000696485"/>
    </source>
</evidence>
<dbReference type="Pfam" id="PF01494">
    <property type="entry name" value="FAD_binding_3"/>
    <property type="match status" value="1"/>
</dbReference>
<organism evidence="6 7">
    <name type="scientific">Podila minutissima</name>
    <dbReference type="NCBI Taxonomy" id="64525"/>
    <lineage>
        <taxon>Eukaryota</taxon>
        <taxon>Fungi</taxon>
        <taxon>Fungi incertae sedis</taxon>
        <taxon>Mucoromycota</taxon>
        <taxon>Mortierellomycotina</taxon>
        <taxon>Mortierellomycetes</taxon>
        <taxon>Mortierellales</taxon>
        <taxon>Mortierellaceae</taxon>
        <taxon>Podila</taxon>
    </lineage>
</organism>
<dbReference type="InterPro" id="IPR002938">
    <property type="entry name" value="FAD-bd"/>
</dbReference>
<dbReference type="GO" id="GO:0071949">
    <property type="term" value="F:FAD binding"/>
    <property type="evidence" value="ECO:0007669"/>
    <property type="project" value="InterPro"/>
</dbReference>
<dbReference type="PRINTS" id="PR00420">
    <property type="entry name" value="RNGMNOXGNASE"/>
</dbReference>
<sequence length="490" mass="54518">MSLKEDAAGTRAQTAQTIVPDAKTVINKPVVLIAGAGIGGLTTALLCERAGIEYFVFERASKVKPLGSAMSLSQNILPALEQLGLLEELQNMSLPVKSLDIYKENMTLIGSIDGKPYDDLTGYRTYLFARPDFYELLLSKVPSTKIFMGKKISSIQQNADGVMIRCVDNTNYHGDILVGADGAYSAVRQNMYKQMEEQGLLPKEDMEEIPVVFLSMLGITKPLDLKKYSALEDTSRTYFSTVLAKDKPQCWNTATLKGNRIAWALNHQLTSTEAKEMFFRNSEWGPEANKATIDEIYNYPIKEGGIMGELIDMTDKDLISKVYLEEKLFLTWNYGRTVLIGDGAVSAIEDAIVLVNCIYDIEDVTYENIQVALADYRAQRFSHAELQVNIGTTFAKVMLGQSLSERIMRKIAFNLPKWAQVRSHLKMAPYRPLVSFLPPPPNRSTIKMMPQKPSKRYAKEQAARAKEEAAAKEDAAKVDADFSVAVAVSV</sequence>
<accession>A0A9P5SIC7</accession>
<proteinExistence type="inferred from homology"/>
<keyword evidence="2" id="KW-0285">Flavoprotein</keyword>
<feature type="domain" description="FAD-binding" evidence="5">
    <location>
        <begin position="31"/>
        <end position="232"/>
    </location>
</feature>
<evidence type="ECO:0000256" key="4">
    <source>
        <dbReference type="ARBA" id="ARBA00023002"/>
    </source>
</evidence>
<name>A0A9P5SIC7_9FUNG</name>
<evidence type="ECO:0000256" key="3">
    <source>
        <dbReference type="ARBA" id="ARBA00022827"/>
    </source>
</evidence>
<dbReference type="Proteomes" id="UP000696485">
    <property type="component" value="Unassembled WGS sequence"/>
</dbReference>
<dbReference type="InterPro" id="IPR050562">
    <property type="entry name" value="FAD_mOase_fung"/>
</dbReference>